<dbReference type="AlphaFoldDB" id="A0AAQ3S9U6"/>
<evidence type="ECO:0000313" key="1">
    <source>
        <dbReference type="EMBL" id="WVZ24564.1"/>
    </source>
</evidence>
<keyword evidence="2" id="KW-1185">Reference proteome</keyword>
<sequence length="101" mass="11895">MCAAPLHNQIPKSTIRNKPVMRKQYPSFGTSAMPLLHPPPYRPPIISLTGRNYYRITHQVQGYRTAKVLRNRKKRFRNFLGNQPLPRSLLTFNFQFFLKPK</sequence>
<proteinExistence type="predicted"/>
<accession>A0AAQ3S9U6</accession>
<protein>
    <submittedName>
        <fullName evidence="1">Uncharacterized protein</fullName>
    </submittedName>
</protein>
<gene>
    <name evidence="1" type="ORF">V8G54_003108</name>
</gene>
<organism evidence="1 2">
    <name type="scientific">Vigna mungo</name>
    <name type="common">Black gram</name>
    <name type="synonym">Phaseolus mungo</name>
    <dbReference type="NCBI Taxonomy" id="3915"/>
    <lineage>
        <taxon>Eukaryota</taxon>
        <taxon>Viridiplantae</taxon>
        <taxon>Streptophyta</taxon>
        <taxon>Embryophyta</taxon>
        <taxon>Tracheophyta</taxon>
        <taxon>Spermatophyta</taxon>
        <taxon>Magnoliopsida</taxon>
        <taxon>eudicotyledons</taxon>
        <taxon>Gunneridae</taxon>
        <taxon>Pentapetalae</taxon>
        <taxon>rosids</taxon>
        <taxon>fabids</taxon>
        <taxon>Fabales</taxon>
        <taxon>Fabaceae</taxon>
        <taxon>Papilionoideae</taxon>
        <taxon>50 kb inversion clade</taxon>
        <taxon>NPAAA clade</taxon>
        <taxon>indigoferoid/millettioid clade</taxon>
        <taxon>Phaseoleae</taxon>
        <taxon>Vigna</taxon>
    </lineage>
</organism>
<reference evidence="1 2" key="1">
    <citation type="journal article" date="2023" name="Life. Sci Alliance">
        <title>Evolutionary insights into 3D genome organization and epigenetic landscape of Vigna mungo.</title>
        <authorList>
            <person name="Junaid A."/>
            <person name="Singh B."/>
            <person name="Bhatia S."/>
        </authorList>
    </citation>
    <scope>NUCLEOTIDE SEQUENCE [LARGE SCALE GENOMIC DNA]</scope>
    <source>
        <strain evidence="1">Urdbean</strain>
    </source>
</reference>
<name>A0AAQ3S9U6_VIGMU</name>
<evidence type="ECO:0000313" key="2">
    <source>
        <dbReference type="Proteomes" id="UP001374535"/>
    </source>
</evidence>
<dbReference type="EMBL" id="CP144700">
    <property type="protein sequence ID" value="WVZ24564.1"/>
    <property type="molecule type" value="Genomic_DNA"/>
</dbReference>
<dbReference type="Proteomes" id="UP001374535">
    <property type="component" value="Chromosome 1"/>
</dbReference>